<sequence length="236" mass="25359">MFAHHYACLRAAQWPPRDEATAFDTHVLACILATGLAEAEAEGIAVTTATGLDAGALVDILTAWFPLMPRTPFALDAAPNPAADMEEGMVRDLLLEHRARPAAPHGGAFAGGVDMSDGVALAAGTGSPPDGRLSAWLAAAIARRAMKDDHLWQDLGLFERPELGRLIARHFPALHAGNTQNMRWKKYFYRRLCEAEGFVLCTAPSCAVCTDFADCFGAEDGMSRIAQVRREVARAA</sequence>
<dbReference type="GO" id="GO:0030151">
    <property type="term" value="F:molybdenum ion binding"/>
    <property type="evidence" value="ECO:0007669"/>
    <property type="project" value="InterPro"/>
</dbReference>
<dbReference type="Pfam" id="PF04891">
    <property type="entry name" value="NifQ"/>
    <property type="match status" value="1"/>
</dbReference>
<evidence type="ECO:0000313" key="2">
    <source>
        <dbReference type="Proteomes" id="UP000766595"/>
    </source>
</evidence>
<protein>
    <submittedName>
        <fullName evidence="1">Nitrogen fixation protein NifQ</fullName>
    </submittedName>
</protein>
<accession>A0A947D1H4</accession>
<dbReference type="InterPro" id="IPR006975">
    <property type="entry name" value="NifQ"/>
</dbReference>
<dbReference type="RefSeq" id="WP_261967212.1">
    <property type="nucleotide sequence ID" value="NZ_JAHHZF010000002.1"/>
</dbReference>
<proteinExistence type="predicted"/>
<dbReference type="GO" id="GO:0009399">
    <property type="term" value="P:nitrogen fixation"/>
    <property type="evidence" value="ECO:0007669"/>
    <property type="project" value="InterPro"/>
</dbReference>
<keyword evidence="2" id="KW-1185">Reference proteome</keyword>
<dbReference type="AlphaFoldDB" id="A0A947D1H4"/>
<name>A0A947D1H4_9HYPH</name>
<organism evidence="1 2">
    <name type="scientific">Prosthecodimorpha staleyi</name>
    <dbReference type="NCBI Taxonomy" id="2840188"/>
    <lineage>
        <taxon>Bacteria</taxon>
        <taxon>Pseudomonadati</taxon>
        <taxon>Pseudomonadota</taxon>
        <taxon>Alphaproteobacteria</taxon>
        <taxon>Hyphomicrobiales</taxon>
        <taxon>Ancalomicrobiaceae</taxon>
        <taxon>Prosthecodimorpha</taxon>
    </lineage>
</organism>
<dbReference type="EMBL" id="JAHHZF010000002">
    <property type="protein sequence ID" value="MBT9288533.1"/>
    <property type="molecule type" value="Genomic_DNA"/>
</dbReference>
<gene>
    <name evidence="1" type="ORF">KL771_03675</name>
</gene>
<dbReference type="Proteomes" id="UP000766595">
    <property type="component" value="Unassembled WGS sequence"/>
</dbReference>
<reference evidence="1 2" key="1">
    <citation type="submission" date="2021-06" db="EMBL/GenBank/DDBJ databases">
        <authorList>
            <person name="Grouzdev D.S."/>
            <person name="Koziaeva V."/>
        </authorList>
    </citation>
    <scope>NUCLEOTIDE SEQUENCE [LARGE SCALE GENOMIC DNA]</scope>
    <source>
        <strain evidence="1 2">22</strain>
    </source>
</reference>
<comment type="caution">
    <text evidence="1">The sequence shown here is derived from an EMBL/GenBank/DDBJ whole genome shotgun (WGS) entry which is preliminary data.</text>
</comment>
<evidence type="ECO:0000313" key="1">
    <source>
        <dbReference type="EMBL" id="MBT9288533.1"/>
    </source>
</evidence>